<gene>
    <name evidence="11" type="ORF">C8D77_11277</name>
</gene>
<evidence type="ECO:0000256" key="2">
    <source>
        <dbReference type="ARBA" id="ARBA00022801"/>
    </source>
</evidence>
<dbReference type="GO" id="GO:0000725">
    <property type="term" value="P:recombinational repair"/>
    <property type="evidence" value="ECO:0007669"/>
    <property type="project" value="TreeGrafter"/>
</dbReference>
<dbReference type="PANTHER" id="PTHR11070">
    <property type="entry name" value="UVRD / RECB / PCRA DNA HELICASE FAMILY MEMBER"/>
    <property type="match status" value="1"/>
</dbReference>
<evidence type="ECO:0000256" key="7">
    <source>
        <dbReference type="ARBA" id="ARBA00034808"/>
    </source>
</evidence>
<organism evidence="11 12">
    <name type="scientific">Rhizobium loti</name>
    <name type="common">Mesorhizobium loti</name>
    <dbReference type="NCBI Taxonomy" id="381"/>
    <lineage>
        <taxon>Bacteria</taxon>
        <taxon>Pseudomonadati</taxon>
        <taxon>Pseudomonadota</taxon>
        <taxon>Alphaproteobacteria</taxon>
        <taxon>Hyphomicrobiales</taxon>
        <taxon>Phyllobacteriaceae</taxon>
        <taxon>Mesorhizobium</taxon>
    </lineage>
</organism>
<dbReference type="GO" id="GO:0005524">
    <property type="term" value="F:ATP binding"/>
    <property type="evidence" value="ECO:0007669"/>
    <property type="project" value="UniProtKB-KW"/>
</dbReference>
<dbReference type="PROSITE" id="PS51217">
    <property type="entry name" value="UVRD_HELICASE_CTER"/>
    <property type="match status" value="1"/>
</dbReference>
<evidence type="ECO:0000313" key="11">
    <source>
        <dbReference type="EMBL" id="PWJ88184.1"/>
    </source>
</evidence>
<dbReference type="GO" id="GO:0043138">
    <property type="term" value="F:3'-5' DNA helicase activity"/>
    <property type="evidence" value="ECO:0007669"/>
    <property type="project" value="UniProtKB-EC"/>
</dbReference>
<comment type="caution">
    <text evidence="11">The sequence shown here is derived from an EMBL/GenBank/DDBJ whole genome shotgun (WGS) entry which is preliminary data.</text>
</comment>
<dbReference type="GO" id="GO:0016787">
    <property type="term" value="F:hydrolase activity"/>
    <property type="evidence" value="ECO:0007669"/>
    <property type="project" value="UniProtKB-KW"/>
</dbReference>
<sequence length="702" mass="76819">MNRSSVRLLHALRPDGRNLWMVGDAKQSIYRFRGASSFNMARFGKEDFANGKRGRLKRNYRSVPEIVESFSSFATTMCSGDADSGLEAHRDGKGQKPELRTVQRAEQQQVALADAIEQLRSEGFAYRDQAVLCTGNEKLSTIGQDLERLGVPVLFLGSLFERAEVKDLLALLSVLVDRRAMGMLRVACWPDFTTSFSDVAAIFEHLRAAEHPSGSWLQHVDAIPSVSDTGRQTLSKLAIALSGFDQTASPWTVLATLLLDRTRIAARFGVSEDLADRTRGIAIWQFLNFMRVQPAGRGLPITRMLDRVRRLVRLGDDRDLRQLPAAAQHLDAVRLMTIHGAKGLEFGGVHMPGLNSDTIPRTPPAPPCPAPDGMIAGAEGSALEAYRAGQAEEQECLFYVAQSRARDRLILYAPTEKSNGHSRPLSPFLDRLGSALTRRSVVPARPLPVAAEARGVELVIDGRLRFGAPQIALYESCPRRFFYTHVLHVGGRRTTTAFMHLHEAVRSVVEAVIASDVPVTEQELTDRTDTALADEGLGEHGYRAEFRDLASAMLRFFLSGRAGAIAEAPVAVSINLGGEEILVEPDEVLMRPDGIRAVRRVRTGHMRSAESKDVGAAALILAVKQAYPGAVAELVHLSDGEASELSLSDRELKGRTDKLSKFLGDIRAGRFPAEVSSRTCPNCPAFFICGPTPDGPLQKKFA</sequence>
<comment type="catalytic activity">
    <reaction evidence="9">
        <text>ATP + H2O = ADP + phosphate + H(+)</text>
        <dbReference type="Rhea" id="RHEA:13065"/>
        <dbReference type="ChEBI" id="CHEBI:15377"/>
        <dbReference type="ChEBI" id="CHEBI:15378"/>
        <dbReference type="ChEBI" id="CHEBI:30616"/>
        <dbReference type="ChEBI" id="CHEBI:43474"/>
        <dbReference type="ChEBI" id="CHEBI:456216"/>
        <dbReference type="EC" id="5.6.2.4"/>
    </reaction>
</comment>
<dbReference type="InterPro" id="IPR014016">
    <property type="entry name" value="UvrD-like_ATP-bd"/>
</dbReference>
<name>A0A8E3B2L4_RHILI</name>
<proteinExistence type="predicted"/>
<evidence type="ECO:0000256" key="8">
    <source>
        <dbReference type="ARBA" id="ARBA00034923"/>
    </source>
</evidence>
<keyword evidence="5" id="KW-0413">Isomerase</keyword>
<protein>
    <recommendedName>
        <fullName evidence="7">DNA 3'-5' helicase</fullName>
        <ecNumber evidence="7">5.6.2.4</ecNumber>
    </recommendedName>
    <alternativeName>
        <fullName evidence="8">DNA 3'-5' helicase II</fullName>
    </alternativeName>
</protein>
<dbReference type="EC" id="5.6.2.4" evidence="7"/>
<dbReference type="Proteomes" id="UP000245631">
    <property type="component" value="Unassembled WGS sequence"/>
</dbReference>
<dbReference type="Pfam" id="PF12705">
    <property type="entry name" value="PDDEXK_1"/>
    <property type="match status" value="1"/>
</dbReference>
<dbReference type="InterPro" id="IPR014017">
    <property type="entry name" value="DNA_helicase_UvrD-like_C"/>
</dbReference>
<keyword evidence="2" id="KW-0378">Hydrolase</keyword>
<dbReference type="Gene3D" id="3.40.50.300">
    <property type="entry name" value="P-loop containing nucleotide triphosphate hydrolases"/>
    <property type="match status" value="2"/>
</dbReference>
<dbReference type="PANTHER" id="PTHR11070:SF2">
    <property type="entry name" value="ATP-DEPENDENT DNA HELICASE SRS2"/>
    <property type="match status" value="1"/>
</dbReference>
<dbReference type="SUPFAM" id="SSF52540">
    <property type="entry name" value="P-loop containing nucleoside triphosphate hydrolases"/>
    <property type="match status" value="1"/>
</dbReference>
<dbReference type="Pfam" id="PF00580">
    <property type="entry name" value="UvrD-helicase"/>
    <property type="match status" value="1"/>
</dbReference>
<dbReference type="InterPro" id="IPR038726">
    <property type="entry name" value="PDDEXK_AddAB-type"/>
</dbReference>
<comment type="catalytic activity">
    <reaction evidence="6">
        <text>Couples ATP hydrolysis with the unwinding of duplex DNA by translocating in the 3'-5' direction.</text>
        <dbReference type="EC" id="5.6.2.4"/>
    </reaction>
</comment>
<evidence type="ECO:0000256" key="6">
    <source>
        <dbReference type="ARBA" id="ARBA00034617"/>
    </source>
</evidence>
<evidence type="ECO:0000256" key="1">
    <source>
        <dbReference type="ARBA" id="ARBA00022741"/>
    </source>
</evidence>
<evidence type="ECO:0000256" key="4">
    <source>
        <dbReference type="ARBA" id="ARBA00022840"/>
    </source>
</evidence>
<evidence type="ECO:0000256" key="3">
    <source>
        <dbReference type="ARBA" id="ARBA00022806"/>
    </source>
</evidence>
<keyword evidence="1" id="KW-0547">Nucleotide-binding</keyword>
<feature type="domain" description="UvrD-like helicase C-terminal" evidence="10">
    <location>
        <begin position="64"/>
        <end position="343"/>
    </location>
</feature>
<evidence type="ECO:0000313" key="12">
    <source>
        <dbReference type="Proteomes" id="UP000245631"/>
    </source>
</evidence>
<dbReference type="InterPro" id="IPR000212">
    <property type="entry name" value="DNA_helicase_UvrD/REP"/>
</dbReference>
<dbReference type="GO" id="GO:0005829">
    <property type="term" value="C:cytosol"/>
    <property type="evidence" value="ECO:0007669"/>
    <property type="project" value="TreeGrafter"/>
</dbReference>
<dbReference type="EMBL" id="QGGH01000012">
    <property type="protein sequence ID" value="PWJ88184.1"/>
    <property type="molecule type" value="Genomic_DNA"/>
</dbReference>
<dbReference type="GO" id="GO:0003677">
    <property type="term" value="F:DNA binding"/>
    <property type="evidence" value="ECO:0007669"/>
    <property type="project" value="InterPro"/>
</dbReference>
<dbReference type="Gene3D" id="1.10.486.10">
    <property type="entry name" value="PCRA, domain 4"/>
    <property type="match status" value="1"/>
</dbReference>
<accession>A0A8E3B2L4</accession>
<evidence type="ECO:0000259" key="10">
    <source>
        <dbReference type="PROSITE" id="PS51217"/>
    </source>
</evidence>
<reference evidence="11 12" key="1">
    <citation type="submission" date="2018-05" db="EMBL/GenBank/DDBJ databases">
        <title>Genomic Encyclopedia of Type Strains, Phase IV (KMG-IV): sequencing the most valuable type-strain genomes for metagenomic binning, comparative biology and taxonomic classification.</title>
        <authorList>
            <person name="Goeker M."/>
        </authorList>
    </citation>
    <scope>NUCLEOTIDE SEQUENCE [LARGE SCALE GENOMIC DNA]</scope>
    <source>
        <strain evidence="11 12">DSM 2626</strain>
    </source>
</reference>
<dbReference type="AlphaFoldDB" id="A0A8E3B2L4"/>
<keyword evidence="4" id="KW-0067">ATP-binding</keyword>
<dbReference type="Pfam" id="PF13361">
    <property type="entry name" value="UvrD_C"/>
    <property type="match status" value="2"/>
</dbReference>
<evidence type="ECO:0000256" key="9">
    <source>
        <dbReference type="ARBA" id="ARBA00048988"/>
    </source>
</evidence>
<keyword evidence="3" id="KW-0347">Helicase</keyword>
<evidence type="ECO:0000256" key="5">
    <source>
        <dbReference type="ARBA" id="ARBA00023235"/>
    </source>
</evidence>
<dbReference type="InterPro" id="IPR027417">
    <property type="entry name" value="P-loop_NTPase"/>
</dbReference>